<proteinExistence type="predicted"/>
<feature type="domain" description="Arf-GAP" evidence="6">
    <location>
        <begin position="11"/>
        <end position="129"/>
    </location>
</feature>
<dbReference type="InterPro" id="IPR038508">
    <property type="entry name" value="ArfGAP_dom_sf"/>
</dbReference>
<evidence type="ECO:0000256" key="2">
    <source>
        <dbReference type="ARBA" id="ARBA00022771"/>
    </source>
</evidence>
<evidence type="ECO:0000256" key="3">
    <source>
        <dbReference type="ARBA" id="ARBA00022833"/>
    </source>
</evidence>
<keyword evidence="3" id="KW-0862">Zinc</keyword>
<dbReference type="InterPro" id="IPR044820">
    <property type="entry name" value="AGD14-like"/>
</dbReference>
<reference evidence="7" key="1">
    <citation type="submission" date="2021-03" db="EMBL/GenBank/DDBJ databases">
        <authorList>
            <person name="Li Z."/>
            <person name="Yang C."/>
        </authorList>
    </citation>
    <scope>NUCLEOTIDE SEQUENCE</scope>
    <source>
        <strain evidence="7">Dzin_1.0</strain>
        <tissue evidence="7">Leaf</tissue>
    </source>
</reference>
<evidence type="ECO:0000313" key="8">
    <source>
        <dbReference type="Proteomes" id="UP001085076"/>
    </source>
</evidence>
<reference evidence="7" key="2">
    <citation type="journal article" date="2022" name="Hortic Res">
        <title>The genome of Dioscorea zingiberensis sheds light on the biosynthesis, origin and evolution of the medicinally important diosgenin saponins.</title>
        <authorList>
            <person name="Li Y."/>
            <person name="Tan C."/>
            <person name="Li Z."/>
            <person name="Guo J."/>
            <person name="Li S."/>
            <person name="Chen X."/>
            <person name="Wang C."/>
            <person name="Dai X."/>
            <person name="Yang H."/>
            <person name="Song W."/>
            <person name="Hou L."/>
            <person name="Xu J."/>
            <person name="Tong Z."/>
            <person name="Xu A."/>
            <person name="Yuan X."/>
            <person name="Wang W."/>
            <person name="Yang Q."/>
            <person name="Chen L."/>
            <person name="Sun Z."/>
            <person name="Wang K."/>
            <person name="Pan B."/>
            <person name="Chen J."/>
            <person name="Bao Y."/>
            <person name="Liu F."/>
            <person name="Qi X."/>
            <person name="Gang D.R."/>
            <person name="Wen J."/>
            <person name="Li J."/>
        </authorList>
    </citation>
    <scope>NUCLEOTIDE SEQUENCE</scope>
    <source>
        <strain evidence="7">Dzin_1.0</strain>
    </source>
</reference>
<comment type="caution">
    <text evidence="7">The sequence shown here is derived from an EMBL/GenBank/DDBJ whole genome shotgun (WGS) entry which is preliminary data.</text>
</comment>
<dbReference type="OrthoDB" id="6036at2759"/>
<sequence>MSSRKEDERNEKIIRGLLKLPPNRNCINCNSLGPQYVCINFWTFVCITCSGIHREFTHRVKSVSLAKFTFQEVEALQKGGNQRARDFFLKDWDLQRMILPDSSNAEKIREFIKHVYVDKKFAVSKSSDLQSGDTKNLKSHEDHRRSRSYHSHSQSPIYDHQYEETRQGKKPGVLTRKPGSDRGQYEGKISSFLHSPDQLPKQMHEERFSDESSILKTSDKIGIVVSPFKFGEHSPNFQDERCNSPPSQKVRDILDQDAKSQPSNTQYKANVRQDLNGIPHPLRTASCSSIGSFASESISLRSVNSGNLADALAESEHPSRAQSTEISVASSLIRSSSATNTPNQDLFGILVTETPSICSAPSVDLFAEITPQSSFANSSSQNFLEDPFSENGQWATFDLPHHTEHATVINNQLPFMANPVGDASKGHKDAFTSLPSHDIHPFISAPWHLSSNEASQPWHAFTDGTENSSHSLFESPTQNLHSQDLVHNPYVGIKMKEDPVKNAYGRSVVQERWHDLSAASNGAVVTSLPPSILPPMVNTAWERKSTNPFDLPYSLEHESDNEFLDMNSLQAALPNSHLSIGHPSGFPEPWLSPSSTTPFISPGLTYIAGQLPGPQLLNIHSRAPVASVGGNPFA</sequence>
<keyword evidence="2 4" id="KW-0863">Zinc-finger</keyword>
<dbReference type="AlphaFoldDB" id="A0A9D5CTQ8"/>
<organism evidence="7 8">
    <name type="scientific">Dioscorea zingiberensis</name>
    <dbReference type="NCBI Taxonomy" id="325984"/>
    <lineage>
        <taxon>Eukaryota</taxon>
        <taxon>Viridiplantae</taxon>
        <taxon>Streptophyta</taxon>
        <taxon>Embryophyta</taxon>
        <taxon>Tracheophyta</taxon>
        <taxon>Spermatophyta</taxon>
        <taxon>Magnoliopsida</taxon>
        <taxon>Liliopsida</taxon>
        <taxon>Dioscoreales</taxon>
        <taxon>Dioscoreaceae</taxon>
        <taxon>Dioscorea</taxon>
    </lineage>
</organism>
<dbReference type="GO" id="GO:0008270">
    <property type="term" value="F:zinc ion binding"/>
    <property type="evidence" value="ECO:0007669"/>
    <property type="project" value="UniProtKB-KW"/>
</dbReference>
<evidence type="ECO:0000313" key="7">
    <source>
        <dbReference type="EMBL" id="KAJ0979108.1"/>
    </source>
</evidence>
<evidence type="ECO:0000259" key="6">
    <source>
        <dbReference type="PROSITE" id="PS50115"/>
    </source>
</evidence>
<dbReference type="Gene3D" id="1.10.220.150">
    <property type="entry name" value="Arf GTPase activating protein"/>
    <property type="match status" value="1"/>
</dbReference>
<dbReference type="PANTHER" id="PTHR46085:SF4">
    <property type="entry name" value="ADP-RIBOSYLATION FACTOR GTPASE-ACTIVATING PROTEIN AGD14-RELATED"/>
    <property type="match status" value="1"/>
</dbReference>
<dbReference type="EMBL" id="JAGGNH010000003">
    <property type="protein sequence ID" value="KAJ0979108.1"/>
    <property type="molecule type" value="Genomic_DNA"/>
</dbReference>
<dbReference type="InterPro" id="IPR001164">
    <property type="entry name" value="ArfGAP_dom"/>
</dbReference>
<evidence type="ECO:0000256" key="1">
    <source>
        <dbReference type="ARBA" id="ARBA00022723"/>
    </source>
</evidence>
<gene>
    <name evidence="7" type="ORF">J5N97_014582</name>
</gene>
<dbReference type="Proteomes" id="UP001085076">
    <property type="component" value="Miscellaneous, Linkage group lg03"/>
</dbReference>
<dbReference type="Pfam" id="PF01412">
    <property type="entry name" value="ArfGap"/>
    <property type="match status" value="1"/>
</dbReference>
<evidence type="ECO:0000256" key="4">
    <source>
        <dbReference type="PROSITE-ProRule" id="PRU00288"/>
    </source>
</evidence>
<dbReference type="SUPFAM" id="SSF57863">
    <property type="entry name" value="ArfGap/RecO-like zinc finger"/>
    <property type="match status" value="1"/>
</dbReference>
<accession>A0A9D5CTQ8</accession>
<keyword evidence="1" id="KW-0479">Metal-binding</keyword>
<dbReference type="GO" id="GO:0005096">
    <property type="term" value="F:GTPase activator activity"/>
    <property type="evidence" value="ECO:0007669"/>
    <property type="project" value="InterPro"/>
</dbReference>
<feature type="region of interest" description="Disordered" evidence="5">
    <location>
        <begin position="128"/>
        <end position="198"/>
    </location>
</feature>
<name>A0A9D5CTQ8_9LILI</name>
<evidence type="ECO:0000256" key="5">
    <source>
        <dbReference type="SAM" id="MobiDB-lite"/>
    </source>
</evidence>
<dbReference type="PRINTS" id="PR00405">
    <property type="entry name" value="REVINTRACTNG"/>
</dbReference>
<feature type="compositionally biased region" description="Basic and acidic residues" evidence="5">
    <location>
        <begin position="135"/>
        <end position="144"/>
    </location>
</feature>
<dbReference type="PANTHER" id="PTHR46085">
    <property type="entry name" value="ARFGAP/RECO-RELATED"/>
    <property type="match status" value="1"/>
</dbReference>
<dbReference type="PROSITE" id="PS50115">
    <property type="entry name" value="ARFGAP"/>
    <property type="match status" value="1"/>
</dbReference>
<dbReference type="CDD" id="cd08838">
    <property type="entry name" value="ArfGap_AGFG"/>
    <property type="match status" value="1"/>
</dbReference>
<keyword evidence="8" id="KW-1185">Reference proteome</keyword>
<protein>
    <recommendedName>
        <fullName evidence="6">Arf-GAP domain-containing protein</fullName>
    </recommendedName>
</protein>
<dbReference type="SMART" id="SM00105">
    <property type="entry name" value="ArfGap"/>
    <property type="match status" value="1"/>
</dbReference>
<dbReference type="InterPro" id="IPR037278">
    <property type="entry name" value="ARFGAP/RecO"/>
</dbReference>
<dbReference type="FunFam" id="1.10.220.150:FF:000005">
    <property type="entry name" value="Arf-GAP domain and FG repeat-containing protein 1"/>
    <property type="match status" value="1"/>
</dbReference>